<proteinExistence type="predicted"/>
<evidence type="ECO:0000313" key="1">
    <source>
        <dbReference type="EMBL" id="PIE62125.1"/>
    </source>
</evidence>
<gene>
    <name evidence="1" type="ORF">CSA25_06815</name>
</gene>
<dbReference type="Proteomes" id="UP000231203">
    <property type="component" value="Unassembled WGS sequence"/>
</dbReference>
<sequence>MTKQALRPIVRIKSATDAPDFKPPSRHSNGGLFDICVRWRNAESGLKDKQMNDFILTMGLISL</sequence>
<reference evidence="1 2" key="1">
    <citation type="submission" date="2017-10" db="EMBL/GenBank/DDBJ databases">
        <title>Novel microbial diversity and functional potential in the marine mammal oral microbiome.</title>
        <authorList>
            <person name="Dudek N.K."/>
            <person name="Sun C.L."/>
            <person name="Burstein D."/>
            <person name="Kantor R.S."/>
            <person name="Aliaga Goltsman D.S."/>
            <person name="Bik E.M."/>
            <person name="Thomas B.C."/>
            <person name="Banfield J.F."/>
            <person name="Relman D.A."/>
        </authorList>
    </citation>
    <scope>NUCLEOTIDE SEQUENCE [LARGE SCALE GENOMIC DNA]</scope>
    <source>
        <strain evidence="1">DOLJORAL78_47_202</strain>
    </source>
</reference>
<protein>
    <submittedName>
        <fullName evidence="1">Uncharacterized protein</fullName>
    </submittedName>
</protein>
<dbReference type="AlphaFoldDB" id="A0A2G6MQ25"/>
<comment type="caution">
    <text evidence="1">The sequence shown here is derived from an EMBL/GenBank/DDBJ whole genome shotgun (WGS) entry which is preliminary data.</text>
</comment>
<accession>A0A2G6MQ25</accession>
<organism evidence="1 2">
    <name type="scientific">Desulfobacter postgatei</name>
    <dbReference type="NCBI Taxonomy" id="2293"/>
    <lineage>
        <taxon>Bacteria</taxon>
        <taxon>Pseudomonadati</taxon>
        <taxon>Thermodesulfobacteriota</taxon>
        <taxon>Desulfobacteria</taxon>
        <taxon>Desulfobacterales</taxon>
        <taxon>Desulfobacteraceae</taxon>
        <taxon>Desulfobacter</taxon>
    </lineage>
</organism>
<evidence type="ECO:0000313" key="2">
    <source>
        <dbReference type="Proteomes" id="UP000231203"/>
    </source>
</evidence>
<name>A0A2G6MQ25_9BACT</name>
<dbReference type="EMBL" id="PDTI01000063">
    <property type="protein sequence ID" value="PIE62125.1"/>
    <property type="molecule type" value="Genomic_DNA"/>
</dbReference>